<dbReference type="InterPro" id="IPR003742">
    <property type="entry name" value="RlmH-like"/>
</dbReference>
<dbReference type="PANTHER" id="PTHR33603:SF1">
    <property type="entry name" value="RIBOSOMAL RNA LARGE SUBUNIT METHYLTRANSFERASE H"/>
    <property type="match status" value="1"/>
</dbReference>
<keyword evidence="5" id="KW-0963">Cytoplasm</keyword>
<dbReference type="CDD" id="cd18081">
    <property type="entry name" value="RlmH-like"/>
    <property type="match status" value="1"/>
</dbReference>
<comment type="caution">
    <text evidence="6">The sequence shown here is derived from an EMBL/GenBank/DDBJ whole genome shotgun (WGS) entry which is preliminary data.</text>
</comment>
<dbReference type="SUPFAM" id="SSF75217">
    <property type="entry name" value="alpha/beta knot"/>
    <property type="match status" value="1"/>
</dbReference>
<evidence type="ECO:0000256" key="1">
    <source>
        <dbReference type="ARBA" id="ARBA00022603"/>
    </source>
</evidence>
<feature type="binding site" evidence="5">
    <location>
        <position position="98"/>
    </location>
    <ligand>
        <name>S-adenosyl-L-methionine</name>
        <dbReference type="ChEBI" id="CHEBI:59789"/>
    </ligand>
</feature>
<comment type="caution">
    <text evidence="5">Lacks conserved residue(s) required for the propagation of feature annotation.</text>
</comment>
<keyword evidence="1 5" id="KW-0489">Methyltransferase</keyword>
<keyword evidence="3 5" id="KW-0949">S-adenosyl-L-methionine</keyword>
<comment type="similarity">
    <text evidence="4 5">Belongs to the RNA methyltransferase RlmH family.</text>
</comment>
<dbReference type="AlphaFoldDB" id="A0A1F6DFV0"/>
<evidence type="ECO:0000256" key="5">
    <source>
        <dbReference type="HAMAP-Rule" id="MF_00658"/>
    </source>
</evidence>
<dbReference type="Gene3D" id="3.40.1280.10">
    <property type="match status" value="1"/>
</dbReference>
<dbReference type="GO" id="GO:0070038">
    <property type="term" value="F:rRNA (pseudouridine-N3-)-methyltransferase activity"/>
    <property type="evidence" value="ECO:0007669"/>
    <property type="project" value="UniProtKB-UniRule"/>
</dbReference>
<evidence type="ECO:0000256" key="2">
    <source>
        <dbReference type="ARBA" id="ARBA00022679"/>
    </source>
</evidence>
<accession>A0A1F6DFV0</accession>
<protein>
    <recommendedName>
        <fullName evidence="5">Ribosomal RNA large subunit methyltransferase H</fullName>
        <ecNumber evidence="5">2.1.1.177</ecNumber>
    </recommendedName>
    <alternativeName>
        <fullName evidence="5">23S rRNA (pseudouridine1915-N3)-methyltransferase</fullName>
    </alternativeName>
    <alternativeName>
        <fullName evidence="5">23S rRNA m3Psi1915 methyltransferase</fullName>
    </alternativeName>
    <alternativeName>
        <fullName evidence="5">rRNA (pseudouridine-N3-)-methyltransferase RlmH</fullName>
    </alternativeName>
</protein>
<proteinExistence type="inferred from homology"/>
<feature type="binding site" evidence="5">
    <location>
        <begin position="117"/>
        <end position="122"/>
    </location>
    <ligand>
        <name>S-adenosyl-L-methionine</name>
        <dbReference type="ChEBI" id="CHEBI:59789"/>
    </ligand>
</feature>
<comment type="catalytic activity">
    <reaction evidence="5">
        <text>pseudouridine(1915) in 23S rRNA + S-adenosyl-L-methionine = N(3)-methylpseudouridine(1915) in 23S rRNA + S-adenosyl-L-homocysteine + H(+)</text>
        <dbReference type="Rhea" id="RHEA:42752"/>
        <dbReference type="Rhea" id="RHEA-COMP:10221"/>
        <dbReference type="Rhea" id="RHEA-COMP:10222"/>
        <dbReference type="ChEBI" id="CHEBI:15378"/>
        <dbReference type="ChEBI" id="CHEBI:57856"/>
        <dbReference type="ChEBI" id="CHEBI:59789"/>
        <dbReference type="ChEBI" id="CHEBI:65314"/>
        <dbReference type="ChEBI" id="CHEBI:74486"/>
        <dbReference type="EC" id="2.1.1.177"/>
    </reaction>
</comment>
<dbReference type="STRING" id="1798492.A3C89_00700"/>
<dbReference type="Pfam" id="PF02590">
    <property type="entry name" value="SPOUT_MTase"/>
    <property type="match status" value="1"/>
</dbReference>
<dbReference type="EMBL" id="MFLF01000008">
    <property type="protein sequence ID" value="OGG60309.1"/>
    <property type="molecule type" value="Genomic_DNA"/>
</dbReference>
<dbReference type="GO" id="GO:0005737">
    <property type="term" value="C:cytoplasm"/>
    <property type="evidence" value="ECO:0007669"/>
    <property type="project" value="UniProtKB-SubCell"/>
</dbReference>
<sequence>MLFLFGGGSWDADARTLGTDYESRLSRTEKVSVQLINSKETDAGKRRTDEGAKMLKVIDDKDFVIAFDERGARYSSEKFAHVLEQVASNSMRAVCIVGGAYGMSDAVRKRANVVISLSDMIFPHDLARIMVLEQAYRARAITHGSKYHHAG</sequence>
<comment type="subcellular location">
    <subcellularLocation>
        <location evidence="5">Cytoplasm</location>
    </subcellularLocation>
</comment>
<evidence type="ECO:0000256" key="4">
    <source>
        <dbReference type="ARBA" id="ARBA00038303"/>
    </source>
</evidence>
<organism evidence="6 7">
    <name type="scientific">Candidatus Kaiserbacteria bacterium RIFCSPHIGHO2_02_FULL_50_50</name>
    <dbReference type="NCBI Taxonomy" id="1798492"/>
    <lineage>
        <taxon>Bacteria</taxon>
        <taxon>Candidatus Kaiseribacteriota</taxon>
    </lineage>
</organism>
<gene>
    <name evidence="5" type="primary">rlmH</name>
    <name evidence="6" type="ORF">A3C89_00700</name>
</gene>
<keyword evidence="2 5" id="KW-0808">Transferase</keyword>
<dbReference type="InterPro" id="IPR029026">
    <property type="entry name" value="tRNA_m1G_MTases_N"/>
</dbReference>
<dbReference type="HAMAP" id="MF_00658">
    <property type="entry name" value="23SrRNA_methyltr_H"/>
    <property type="match status" value="1"/>
</dbReference>
<dbReference type="InterPro" id="IPR029028">
    <property type="entry name" value="Alpha/beta_knot_MTases"/>
</dbReference>
<dbReference type="PANTHER" id="PTHR33603">
    <property type="entry name" value="METHYLTRANSFERASE"/>
    <property type="match status" value="1"/>
</dbReference>
<comment type="subunit">
    <text evidence="5">Homodimer.</text>
</comment>
<reference evidence="6 7" key="1">
    <citation type="journal article" date="2016" name="Nat. Commun.">
        <title>Thousands of microbial genomes shed light on interconnected biogeochemical processes in an aquifer system.</title>
        <authorList>
            <person name="Anantharaman K."/>
            <person name="Brown C.T."/>
            <person name="Hug L.A."/>
            <person name="Sharon I."/>
            <person name="Castelle C.J."/>
            <person name="Probst A.J."/>
            <person name="Thomas B.C."/>
            <person name="Singh A."/>
            <person name="Wilkins M.J."/>
            <person name="Karaoz U."/>
            <person name="Brodie E.L."/>
            <person name="Williams K.H."/>
            <person name="Hubbard S.S."/>
            <person name="Banfield J.F."/>
        </authorList>
    </citation>
    <scope>NUCLEOTIDE SEQUENCE [LARGE SCALE GENOMIC DNA]</scope>
</reference>
<evidence type="ECO:0000313" key="7">
    <source>
        <dbReference type="Proteomes" id="UP000178794"/>
    </source>
</evidence>
<dbReference type="PIRSF" id="PIRSF004505">
    <property type="entry name" value="MT_bac"/>
    <property type="match status" value="1"/>
</dbReference>
<evidence type="ECO:0000313" key="6">
    <source>
        <dbReference type="EMBL" id="OGG60309.1"/>
    </source>
</evidence>
<dbReference type="EC" id="2.1.1.177" evidence="5"/>
<dbReference type="Proteomes" id="UP000178794">
    <property type="component" value="Unassembled WGS sequence"/>
</dbReference>
<evidence type="ECO:0000256" key="3">
    <source>
        <dbReference type="ARBA" id="ARBA00022691"/>
    </source>
</evidence>
<keyword evidence="5" id="KW-0698">rRNA processing</keyword>
<name>A0A1F6DFV0_9BACT</name>
<comment type="function">
    <text evidence="5">Specifically methylates the pseudouridine at position 1915 (m3Psi1915) in 23S rRNA.</text>
</comment>